<evidence type="ECO:0000313" key="2">
    <source>
        <dbReference type="EMBL" id="MBK7421997.1"/>
    </source>
</evidence>
<dbReference type="EMBL" id="JADJNC010000004">
    <property type="protein sequence ID" value="MBK7421997.1"/>
    <property type="molecule type" value="Genomic_DNA"/>
</dbReference>
<dbReference type="Proteomes" id="UP000886602">
    <property type="component" value="Unassembled WGS sequence"/>
</dbReference>
<reference evidence="2" key="1">
    <citation type="submission" date="2020-10" db="EMBL/GenBank/DDBJ databases">
        <title>Connecting structure to function with the recovery of over 1000 high-quality activated sludge metagenome-assembled genomes encoding full-length rRNA genes using long-read sequencing.</title>
        <authorList>
            <person name="Singleton C.M."/>
            <person name="Petriglieri F."/>
            <person name="Kristensen J.M."/>
            <person name="Kirkegaard R.H."/>
            <person name="Michaelsen T.Y."/>
            <person name="Andersen M.H."/>
            <person name="Karst S.M."/>
            <person name="Dueholm M.S."/>
            <person name="Nielsen P.H."/>
            <person name="Albertsen M."/>
        </authorList>
    </citation>
    <scope>NUCLEOTIDE SEQUENCE</scope>
    <source>
        <strain evidence="2">EsbW_18-Q3-R4-48_MAXAC.044</strain>
    </source>
</reference>
<evidence type="ECO:0000313" key="3">
    <source>
        <dbReference type="Proteomes" id="UP000886602"/>
    </source>
</evidence>
<keyword evidence="1" id="KW-0812">Transmembrane</keyword>
<accession>A0A9D7I7C8</accession>
<feature type="transmembrane region" description="Helical" evidence="1">
    <location>
        <begin position="15"/>
        <end position="35"/>
    </location>
</feature>
<dbReference type="InterPro" id="IPR036249">
    <property type="entry name" value="Thioredoxin-like_sf"/>
</dbReference>
<organism evidence="2 3">
    <name type="scientific">Candidatus Propionivibrio dominans</name>
    <dbReference type="NCBI Taxonomy" id="2954373"/>
    <lineage>
        <taxon>Bacteria</taxon>
        <taxon>Pseudomonadati</taxon>
        <taxon>Pseudomonadota</taxon>
        <taxon>Betaproteobacteria</taxon>
        <taxon>Rhodocyclales</taxon>
        <taxon>Rhodocyclaceae</taxon>
        <taxon>Propionivibrio</taxon>
    </lineage>
</organism>
<keyword evidence="1" id="KW-0472">Membrane</keyword>
<evidence type="ECO:0008006" key="4">
    <source>
        <dbReference type="Google" id="ProtNLM"/>
    </source>
</evidence>
<gene>
    <name evidence="2" type="ORF">IPJ48_02240</name>
</gene>
<dbReference type="SUPFAM" id="SSF52833">
    <property type="entry name" value="Thioredoxin-like"/>
    <property type="match status" value="1"/>
</dbReference>
<proteinExistence type="predicted"/>
<dbReference type="Gene3D" id="3.40.30.10">
    <property type="entry name" value="Glutaredoxin"/>
    <property type="match status" value="1"/>
</dbReference>
<dbReference type="AlphaFoldDB" id="A0A9D7I7C8"/>
<name>A0A9D7I7C8_9RHOO</name>
<evidence type="ECO:0000256" key="1">
    <source>
        <dbReference type="SAM" id="Phobius"/>
    </source>
</evidence>
<comment type="caution">
    <text evidence="2">The sequence shown here is derived from an EMBL/GenBank/DDBJ whole genome shotgun (WGS) entry which is preliminary data.</text>
</comment>
<keyword evidence="1" id="KW-1133">Transmembrane helix</keyword>
<sequence length="201" mass="22149">MTTAITPPNSSRRTLLLLAALFILPFVIGSGLFWLDWRPGKFGNHGELLQPPRVLPASGLYHADGRPLPTPELLGKWLLVLPVKGSCNTTCRSNLQGMLQVHVALNKEQNRLQRVIIVSDVSDSANDPPMLELQRLFPGLLVAAVQAGVAAEAWHGALNGRGQDVFIVDPLGNVMMRYADPADMRGVLKDLERLLKYSWIR</sequence>
<protein>
    <recommendedName>
        <fullName evidence="4">Thioredoxin domain-containing protein</fullName>
    </recommendedName>
</protein>